<dbReference type="EMBL" id="JACVVK020000081">
    <property type="protein sequence ID" value="KAK7494718.1"/>
    <property type="molecule type" value="Genomic_DNA"/>
</dbReference>
<organism evidence="1 2">
    <name type="scientific">Batillaria attramentaria</name>
    <dbReference type="NCBI Taxonomy" id="370345"/>
    <lineage>
        <taxon>Eukaryota</taxon>
        <taxon>Metazoa</taxon>
        <taxon>Spiralia</taxon>
        <taxon>Lophotrochozoa</taxon>
        <taxon>Mollusca</taxon>
        <taxon>Gastropoda</taxon>
        <taxon>Caenogastropoda</taxon>
        <taxon>Sorbeoconcha</taxon>
        <taxon>Cerithioidea</taxon>
        <taxon>Batillariidae</taxon>
        <taxon>Batillaria</taxon>
    </lineage>
</organism>
<reference evidence="1 2" key="1">
    <citation type="journal article" date="2023" name="Sci. Data">
        <title>Genome assembly of the Korean intertidal mud-creeper Batillaria attramentaria.</title>
        <authorList>
            <person name="Patra A.K."/>
            <person name="Ho P.T."/>
            <person name="Jun S."/>
            <person name="Lee S.J."/>
            <person name="Kim Y."/>
            <person name="Won Y.J."/>
        </authorList>
    </citation>
    <scope>NUCLEOTIDE SEQUENCE [LARGE SCALE GENOMIC DNA]</scope>
    <source>
        <strain evidence="1">Wonlab-2016</strain>
    </source>
</reference>
<evidence type="ECO:0000313" key="1">
    <source>
        <dbReference type="EMBL" id="KAK7494718.1"/>
    </source>
</evidence>
<dbReference type="AlphaFoldDB" id="A0ABD0L654"/>
<protein>
    <submittedName>
        <fullName evidence="1">Uncharacterized protein</fullName>
    </submittedName>
</protein>
<comment type="caution">
    <text evidence="1">The sequence shown here is derived from an EMBL/GenBank/DDBJ whole genome shotgun (WGS) entry which is preliminary data.</text>
</comment>
<keyword evidence="2" id="KW-1185">Reference proteome</keyword>
<gene>
    <name evidence="1" type="ORF">BaRGS_00014116</name>
</gene>
<proteinExistence type="predicted"/>
<name>A0ABD0L654_9CAEN</name>
<accession>A0ABD0L654</accession>
<dbReference type="Proteomes" id="UP001519460">
    <property type="component" value="Unassembled WGS sequence"/>
</dbReference>
<sequence>MGEVLVSRNGHGLNTILKRKRNNVDWVEVRQEKKPCRLGRGQAGKEFMQTGQRISGKRNHAAWAEVQWEKNFRNHLDWAKIKWERKRCGLDRSSAGIKSRGLGRAPAGIKTTRPTSVIRGAHRSLVVRVVVLNIISKN</sequence>
<evidence type="ECO:0000313" key="2">
    <source>
        <dbReference type="Proteomes" id="UP001519460"/>
    </source>
</evidence>